<feature type="region of interest" description="Disordered" evidence="1">
    <location>
        <begin position="94"/>
        <end position="210"/>
    </location>
</feature>
<gene>
    <name evidence="2" type="ORF">ACFOUW_07145</name>
</gene>
<keyword evidence="3" id="KW-1185">Reference proteome</keyword>
<proteinExistence type="predicted"/>
<evidence type="ECO:0000256" key="1">
    <source>
        <dbReference type="SAM" id="MobiDB-lite"/>
    </source>
</evidence>
<dbReference type="RefSeq" id="WP_205116821.1">
    <property type="nucleotide sequence ID" value="NZ_JAFBCM010000001.1"/>
</dbReference>
<dbReference type="EMBL" id="JBHRZH010000006">
    <property type="protein sequence ID" value="MFC3760609.1"/>
    <property type="molecule type" value="Genomic_DNA"/>
</dbReference>
<feature type="compositionally biased region" description="Basic residues" evidence="1">
    <location>
        <begin position="152"/>
        <end position="163"/>
    </location>
</feature>
<reference evidence="3" key="1">
    <citation type="journal article" date="2019" name="Int. J. Syst. Evol. Microbiol.">
        <title>The Global Catalogue of Microorganisms (GCM) 10K type strain sequencing project: providing services to taxonomists for standard genome sequencing and annotation.</title>
        <authorList>
            <consortium name="The Broad Institute Genomics Platform"/>
            <consortium name="The Broad Institute Genome Sequencing Center for Infectious Disease"/>
            <person name="Wu L."/>
            <person name="Ma J."/>
        </authorList>
    </citation>
    <scope>NUCLEOTIDE SEQUENCE [LARGE SCALE GENOMIC DNA]</scope>
    <source>
        <strain evidence="3">CGMCC 4.7241</strain>
    </source>
</reference>
<organism evidence="2 3">
    <name type="scientific">Tenggerimyces flavus</name>
    <dbReference type="NCBI Taxonomy" id="1708749"/>
    <lineage>
        <taxon>Bacteria</taxon>
        <taxon>Bacillati</taxon>
        <taxon>Actinomycetota</taxon>
        <taxon>Actinomycetes</taxon>
        <taxon>Propionibacteriales</taxon>
        <taxon>Nocardioidaceae</taxon>
        <taxon>Tenggerimyces</taxon>
    </lineage>
</organism>
<feature type="compositionally biased region" description="Low complexity" evidence="1">
    <location>
        <begin position="115"/>
        <end position="130"/>
    </location>
</feature>
<comment type="caution">
    <text evidence="2">The sequence shown here is derived from an EMBL/GenBank/DDBJ whole genome shotgun (WGS) entry which is preliminary data.</text>
</comment>
<accession>A0ABV7Y752</accession>
<feature type="compositionally biased region" description="Basic residues" evidence="1">
    <location>
        <begin position="131"/>
        <end position="143"/>
    </location>
</feature>
<protein>
    <submittedName>
        <fullName evidence="2">Uncharacterized protein</fullName>
    </submittedName>
</protein>
<dbReference type="Proteomes" id="UP001595699">
    <property type="component" value="Unassembled WGS sequence"/>
</dbReference>
<name>A0ABV7Y752_9ACTN</name>
<evidence type="ECO:0000313" key="2">
    <source>
        <dbReference type="EMBL" id="MFC3760609.1"/>
    </source>
</evidence>
<sequence length="210" mass="22099">MNDLQGYYRELTARLKALADSEPVRKVEEARQKALGELLERIQSSDLRERVEEAFQQQQRSLVDFAHAVQGVLSAQQQAMAELIAQVERNISDRLPGRGLQDEDELAPFPPPPAAVSAAPEPAAAPVAKKAAAKKSSAKKAAAKKAPAAKKTAAKKTAAKKTATKAVDGSEPAAKKAVAKKSTVKKAAAKKTAAKKTAAKKASPNGSAQS</sequence>
<feature type="compositionally biased region" description="Basic residues" evidence="1">
    <location>
        <begin position="177"/>
        <end position="199"/>
    </location>
</feature>
<evidence type="ECO:0000313" key="3">
    <source>
        <dbReference type="Proteomes" id="UP001595699"/>
    </source>
</evidence>